<evidence type="ECO:0000313" key="2">
    <source>
        <dbReference type="EMBL" id="QNO42067.1"/>
    </source>
</evidence>
<dbReference type="EMBL" id="MT630795">
    <property type="protein sequence ID" value="QNO43172.1"/>
    <property type="molecule type" value="Genomic_DNA"/>
</dbReference>
<dbReference type="EMBL" id="MT631147">
    <property type="protein sequence ID" value="QNO45745.1"/>
    <property type="molecule type" value="Genomic_DNA"/>
</dbReference>
<dbReference type="EMBL" id="MT630785">
    <property type="protein sequence ID" value="QNO43020.1"/>
    <property type="molecule type" value="Genomic_DNA"/>
</dbReference>
<evidence type="ECO:0008006" key="12">
    <source>
        <dbReference type="Google" id="ProtNLM"/>
    </source>
</evidence>
<proteinExistence type="predicted"/>
<evidence type="ECO:0000313" key="6">
    <source>
        <dbReference type="EMBL" id="QNO42887.1"/>
    </source>
</evidence>
<evidence type="ECO:0000313" key="10">
    <source>
        <dbReference type="EMBL" id="QNO45256.1"/>
    </source>
</evidence>
<organism evidence="2">
    <name type="scientific">Candidatus Methanogaster sp. ANME-2c ERB4</name>
    <dbReference type="NCBI Taxonomy" id="2759911"/>
    <lineage>
        <taxon>Archaea</taxon>
        <taxon>Methanobacteriati</taxon>
        <taxon>Methanobacteriota</taxon>
        <taxon>Stenosarchaea group</taxon>
        <taxon>Methanomicrobia</taxon>
        <taxon>Methanosarcinales</taxon>
        <taxon>ANME-2 cluster</taxon>
        <taxon>Candidatus Methanogasteraceae</taxon>
        <taxon>Candidatus Methanogaster</taxon>
    </lineage>
</organism>
<dbReference type="EMBL" id="MT630740">
    <property type="protein sequence ID" value="QNO42441.1"/>
    <property type="molecule type" value="Genomic_DNA"/>
</dbReference>
<evidence type="ECO:0000313" key="4">
    <source>
        <dbReference type="EMBL" id="QNO42441.1"/>
    </source>
</evidence>
<evidence type="ECO:0000313" key="9">
    <source>
        <dbReference type="EMBL" id="QNO43328.1"/>
    </source>
</evidence>
<dbReference type="AlphaFoldDB" id="A0A7G9Y233"/>
<dbReference type="EMBL" id="MT630755">
    <property type="protein sequence ID" value="QNO42687.1"/>
    <property type="molecule type" value="Genomic_DNA"/>
</dbReference>
<protein>
    <recommendedName>
        <fullName evidence="12">Major capsid protein</fullName>
    </recommendedName>
</protein>
<reference evidence="2" key="1">
    <citation type="submission" date="2020-06" db="EMBL/GenBank/DDBJ databases">
        <title>Unique genomic features of the anaerobic methanotrophic archaea.</title>
        <authorList>
            <person name="Chadwick G.L."/>
            <person name="Skennerton C.T."/>
            <person name="Laso-Perez R."/>
            <person name="Leu A.O."/>
            <person name="Speth D.R."/>
            <person name="Yu H."/>
            <person name="Morgan-Lang C."/>
            <person name="Hatzenpichler R."/>
            <person name="Goudeau D."/>
            <person name="Malmstrom R."/>
            <person name="Brazelton W.J."/>
            <person name="Woyke T."/>
            <person name="Hallam S.J."/>
            <person name="Tyson G.W."/>
            <person name="Wegener G."/>
            <person name="Boetius A."/>
            <person name="Orphan V."/>
        </authorList>
    </citation>
    <scope>NUCLEOTIDE SEQUENCE</scope>
</reference>
<dbReference type="InterPro" id="IPR020049">
    <property type="entry name" value="Major_capsid-like"/>
</dbReference>
<dbReference type="EMBL" id="MT631086">
    <property type="protein sequence ID" value="QNO45256.1"/>
    <property type="molecule type" value="Genomic_DNA"/>
</dbReference>
<sequence length="292" mass="32257">MISNDAENLKHHIEEWTRRITKYVDRYKDNMTARNVLEPRTVGADVGIDVVESFADAGVEASIVSKGAVPESIGLNASSVDHNIFQISVGFQVSKKDMALDPSSQARKIDLAMRLIHRKEDDLMLNGSTAHNITGLATAAAANSNGTITAATNAGKWSGETGTDIYDDINEGIDLMDGEFDAAYLIGHKSDLKYLRRMDSERTPYWKAVAELFDKKETDRSWMWKSNHLPTGTVYIVPKDFMAGEFVVSENPSIDSLYNGGLSPGKNYAFELGGWCIPEFHNNDAFVKIVIT</sequence>
<evidence type="ECO:0000313" key="7">
    <source>
        <dbReference type="EMBL" id="QNO43020.1"/>
    </source>
</evidence>
<dbReference type="EMBL" id="MT630809">
    <property type="protein sequence ID" value="QNO43328.1"/>
    <property type="molecule type" value="Genomic_DNA"/>
</dbReference>
<evidence type="ECO:0000313" key="8">
    <source>
        <dbReference type="EMBL" id="QNO43172.1"/>
    </source>
</evidence>
<evidence type="ECO:0000313" key="3">
    <source>
        <dbReference type="EMBL" id="QNO42286.1"/>
    </source>
</evidence>
<dbReference type="EMBL" id="MT630704">
    <property type="protein sequence ID" value="QNO42067.1"/>
    <property type="molecule type" value="Genomic_DNA"/>
</dbReference>
<dbReference type="EMBL" id="MT630650">
    <property type="protein sequence ID" value="QNO41553.1"/>
    <property type="molecule type" value="Genomic_DNA"/>
</dbReference>
<evidence type="ECO:0000313" key="5">
    <source>
        <dbReference type="EMBL" id="QNO42687.1"/>
    </source>
</evidence>
<dbReference type="Pfam" id="PF09950">
    <property type="entry name" value="Major_capside"/>
    <property type="match status" value="1"/>
</dbReference>
<evidence type="ECO:0000313" key="1">
    <source>
        <dbReference type="EMBL" id="QNO41553.1"/>
    </source>
</evidence>
<dbReference type="EMBL" id="MT630779">
    <property type="protein sequence ID" value="QNO42887.1"/>
    <property type="molecule type" value="Genomic_DNA"/>
</dbReference>
<evidence type="ECO:0000313" key="11">
    <source>
        <dbReference type="EMBL" id="QNO45745.1"/>
    </source>
</evidence>
<dbReference type="SUPFAM" id="SSF56563">
    <property type="entry name" value="Major capsid protein gp5"/>
    <property type="match status" value="1"/>
</dbReference>
<accession>A0A7G9Y233</accession>
<name>A0A7G9Y233_9EURY</name>
<gene>
    <name evidence="7" type="ORF">ABGNOHFO_00039</name>
    <name evidence="4" type="ORF">ADMFNEEM_00007</name>
    <name evidence="8" type="ORF">AKPPFACA_00001</name>
    <name evidence="11" type="ORF">GCLFFNCO_00024</name>
    <name evidence="5" type="ORF">GKPKHNMI_00009</name>
    <name evidence="6" type="ORF">JGPBEILB_00003</name>
    <name evidence="1" type="ORF">MPGNBCFJ_00017</name>
    <name evidence="2" type="ORF">NIICAKKE_00017</name>
    <name evidence="10" type="ORF">NMHAOHCN_00005</name>
    <name evidence="3" type="ORF">OEDCDHIP_00003</name>
    <name evidence="9" type="ORF">OFNMPKFA_00017</name>
</gene>
<dbReference type="EMBL" id="MT630729">
    <property type="protein sequence ID" value="QNO42286.1"/>
    <property type="molecule type" value="Genomic_DNA"/>
</dbReference>